<dbReference type="InterPro" id="IPR012910">
    <property type="entry name" value="Plug_dom"/>
</dbReference>
<evidence type="ECO:0000256" key="8">
    <source>
        <dbReference type="ARBA" id="ARBA00023170"/>
    </source>
</evidence>
<protein>
    <submittedName>
        <fullName evidence="15">TonB-dependent receptor</fullName>
    </submittedName>
</protein>
<feature type="domain" description="TonB-dependent receptor-like beta-barrel" evidence="13">
    <location>
        <begin position="191"/>
        <end position="651"/>
    </location>
</feature>
<evidence type="ECO:0000256" key="5">
    <source>
        <dbReference type="ARBA" id="ARBA00022692"/>
    </source>
</evidence>
<dbReference type="GO" id="GO:0044718">
    <property type="term" value="P:siderophore transmembrane transport"/>
    <property type="evidence" value="ECO:0007669"/>
    <property type="project" value="TreeGrafter"/>
</dbReference>
<dbReference type="AlphaFoldDB" id="A0A3R8MUV0"/>
<dbReference type="SUPFAM" id="SSF56935">
    <property type="entry name" value="Porins"/>
    <property type="match status" value="1"/>
</dbReference>
<reference evidence="15 16" key="1">
    <citation type="submission" date="2018-11" db="EMBL/GenBank/DDBJ databases">
        <title>Genome sequencing of Lautropia sp. KCOM 2505 (= ChDC F240).</title>
        <authorList>
            <person name="Kook J.-K."/>
            <person name="Park S.-N."/>
            <person name="Lim Y.K."/>
        </authorList>
    </citation>
    <scope>NUCLEOTIDE SEQUENCE [LARGE SCALE GENOMIC DNA]</scope>
    <source>
        <strain evidence="15 16">KCOM 2505</strain>
    </source>
</reference>
<keyword evidence="12" id="KW-0732">Signal</keyword>
<dbReference type="GO" id="GO:0009279">
    <property type="term" value="C:cell outer membrane"/>
    <property type="evidence" value="ECO:0007669"/>
    <property type="project" value="UniProtKB-SubCell"/>
</dbReference>
<dbReference type="EMBL" id="RRUE01000001">
    <property type="protein sequence ID" value="RRN45659.1"/>
    <property type="molecule type" value="Genomic_DNA"/>
</dbReference>
<keyword evidence="5 10" id="KW-0812">Transmembrane</keyword>
<keyword evidence="4 10" id="KW-1134">Transmembrane beta strand</keyword>
<dbReference type="GO" id="GO:0015344">
    <property type="term" value="F:siderophore uptake transmembrane transporter activity"/>
    <property type="evidence" value="ECO:0007669"/>
    <property type="project" value="TreeGrafter"/>
</dbReference>
<gene>
    <name evidence="15" type="ORF">EHV23_05760</name>
</gene>
<feature type="chain" id="PRO_5018590026" evidence="12">
    <location>
        <begin position="22"/>
        <end position="684"/>
    </location>
</feature>
<sequence length="684" mass="74132">MNRPSRIAAAIASLLAASAQAQTTLSTVNVTAKGYEADAAETPVATSVVGRAQLQRQQSPNVGDALRHEPGMAVASDSAQGQNPVIRGLGKERMVLLVDGMRFNSAQPVGAIASFISMGLAERVEVVKGPASVLYGTGALGGAINVQMPQAKFEPGLGLRAQAGFDSASRGLRGAAVGNFSEGDHALMLGLSASKDRDYKAPGGKVAHTGYDSRAFIGQYRYRLDGQQQLRVSAQHEREDDVWYPGSVRRHPLANVVGNTLTHSPRQERTLYEVGYSRRGAVAGEINVDARVYRQEMHRTIYVQSSLLGRDIVSNDVTFATTGVDARADWLVHPEHLLSAGVNVWRMTASPDSRSARPPQFTQWVPNLPFTDGKVQAAGIYVQDDMHFGPFNVLAGLRHDRVKGSASSINNRTVTTGLNRTDGATSGSLGVIYEADPLLRPYVNVSRAFRAADMRERYQSGARTNGYYYAGSPQIKPEYATQIELGLKGENENLGYQVSVYRNRITDYITGTQLTGQQAVAACGQAQSQYCMKTVNLGHATITGFEAGARWQALPGQWLQAAFTHLHGTNGDYHEPLFQMPADRLSLGWEGKLVAGWSADADLSLVRKQKRVATRFARGLEDPTAGYGVLNVGATWQFAAQQSLRFMVKNVGDKRYHDHLTEGLAGMEPPAPGRALLVSWEGRF</sequence>
<dbReference type="PANTHER" id="PTHR30069:SF41">
    <property type="entry name" value="HEME_HEMOPEXIN UTILIZATION PROTEIN C"/>
    <property type="match status" value="1"/>
</dbReference>
<evidence type="ECO:0000256" key="7">
    <source>
        <dbReference type="ARBA" id="ARBA00023136"/>
    </source>
</evidence>
<comment type="similarity">
    <text evidence="2 10 11">Belongs to the TonB-dependent receptor family.</text>
</comment>
<organism evidence="15 16">
    <name type="scientific">Lautropia dentalis</name>
    <dbReference type="NCBI Taxonomy" id="2490857"/>
    <lineage>
        <taxon>Bacteria</taxon>
        <taxon>Pseudomonadati</taxon>
        <taxon>Pseudomonadota</taxon>
        <taxon>Betaproteobacteria</taxon>
        <taxon>Burkholderiales</taxon>
        <taxon>Burkholderiaceae</taxon>
        <taxon>Lautropia</taxon>
    </lineage>
</organism>
<evidence type="ECO:0000256" key="3">
    <source>
        <dbReference type="ARBA" id="ARBA00022448"/>
    </source>
</evidence>
<evidence type="ECO:0000256" key="6">
    <source>
        <dbReference type="ARBA" id="ARBA00023077"/>
    </source>
</evidence>
<comment type="caution">
    <text evidence="15">The sequence shown here is derived from an EMBL/GenBank/DDBJ whole genome shotgun (WGS) entry which is preliminary data.</text>
</comment>
<feature type="domain" description="TonB-dependent receptor plug" evidence="14">
    <location>
        <begin position="39"/>
        <end position="143"/>
    </location>
</feature>
<dbReference type="Pfam" id="PF00593">
    <property type="entry name" value="TonB_dep_Rec_b-barrel"/>
    <property type="match status" value="1"/>
</dbReference>
<evidence type="ECO:0000256" key="11">
    <source>
        <dbReference type="RuleBase" id="RU003357"/>
    </source>
</evidence>
<keyword evidence="6 11" id="KW-0798">TonB box</keyword>
<feature type="signal peptide" evidence="12">
    <location>
        <begin position="1"/>
        <end position="21"/>
    </location>
</feature>
<dbReference type="PANTHER" id="PTHR30069">
    <property type="entry name" value="TONB-DEPENDENT OUTER MEMBRANE RECEPTOR"/>
    <property type="match status" value="1"/>
</dbReference>
<proteinExistence type="inferred from homology"/>
<evidence type="ECO:0000256" key="1">
    <source>
        <dbReference type="ARBA" id="ARBA00004571"/>
    </source>
</evidence>
<evidence type="ECO:0000259" key="14">
    <source>
        <dbReference type="Pfam" id="PF07715"/>
    </source>
</evidence>
<dbReference type="CDD" id="cd01347">
    <property type="entry name" value="ligand_gated_channel"/>
    <property type="match status" value="1"/>
</dbReference>
<dbReference type="Gene3D" id="2.170.130.10">
    <property type="entry name" value="TonB-dependent receptor, plug domain"/>
    <property type="match status" value="1"/>
</dbReference>
<evidence type="ECO:0000256" key="9">
    <source>
        <dbReference type="ARBA" id="ARBA00023237"/>
    </source>
</evidence>
<evidence type="ECO:0000259" key="13">
    <source>
        <dbReference type="Pfam" id="PF00593"/>
    </source>
</evidence>
<keyword evidence="3 10" id="KW-0813">Transport</keyword>
<dbReference type="OrthoDB" id="183532at2"/>
<dbReference type="Gene3D" id="2.40.170.20">
    <property type="entry name" value="TonB-dependent receptor, beta-barrel domain"/>
    <property type="match status" value="1"/>
</dbReference>
<evidence type="ECO:0000256" key="12">
    <source>
        <dbReference type="SAM" id="SignalP"/>
    </source>
</evidence>
<evidence type="ECO:0000256" key="4">
    <source>
        <dbReference type="ARBA" id="ARBA00022452"/>
    </source>
</evidence>
<keyword evidence="16" id="KW-1185">Reference proteome</keyword>
<evidence type="ECO:0000256" key="10">
    <source>
        <dbReference type="PROSITE-ProRule" id="PRU01360"/>
    </source>
</evidence>
<dbReference type="InterPro" id="IPR036942">
    <property type="entry name" value="Beta-barrel_TonB_sf"/>
</dbReference>
<evidence type="ECO:0000313" key="16">
    <source>
        <dbReference type="Proteomes" id="UP000270261"/>
    </source>
</evidence>
<evidence type="ECO:0000256" key="2">
    <source>
        <dbReference type="ARBA" id="ARBA00009810"/>
    </source>
</evidence>
<dbReference type="InterPro" id="IPR000531">
    <property type="entry name" value="Beta-barrel_TonB"/>
</dbReference>
<dbReference type="InterPro" id="IPR039426">
    <property type="entry name" value="TonB-dep_rcpt-like"/>
</dbReference>
<dbReference type="Proteomes" id="UP000270261">
    <property type="component" value="Unassembled WGS sequence"/>
</dbReference>
<keyword evidence="7 10" id="KW-0472">Membrane</keyword>
<evidence type="ECO:0000313" key="15">
    <source>
        <dbReference type="EMBL" id="RRN45659.1"/>
    </source>
</evidence>
<dbReference type="PROSITE" id="PS52016">
    <property type="entry name" value="TONB_DEPENDENT_REC_3"/>
    <property type="match status" value="1"/>
</dbReference>
<dbReference type="InterPro" id="IPR037066">
    <property type="entry name" value="Plug_dom_sf"/>
</dbReference>
<dbReference type="RefSeq" id="WP_125095088.1">
    <property type="nucleotide sequence ID" value="NZ_RRUE01000001.1"/>
</dbReference>
<dbReference type="Pfam" id="PF07715">
    <property type="entry name" value="Plug"/>
    <property type="match status" value="1"/>
</dbReference>
<name>A0A3R8MUV0_9BURK</name>
<keyword evidence="8 15" id="KW-0675">Receptor</keyword>
<keyword evidence="9 10" id="KW-0998">Cell outer membrane</keyword>
<accession>A0A3R8MUV0</accession>
<comment type="subcellular location">
    <subcellularLocation>
        <location evidence="1 10">Cell outer membrane</location>
        <topology evidence="1 10">Multi-pass membrane protein</topology>
    </subcellularLocation>
</comment>